<sequence length="324" mass="36191">MTDSNGGIDPAPDSGTSAGPAEANTTHESEGGSVPEWQQEIESQPLVGAVESLDCLLRDFEGNAALCAKAQTFIKEQQKRRDVSFSASRTPGDGARGAEADEGRVGGSGEDSVQGTEGAWAMRRIRKDGCCFYRAYMYGVFLYFLRQRESIKVFIRRINEELLPQVHEVNVGAETVADFAEETVENLQKLESPEASMQTLDDIFNDTCSSNYIVVFARLLASTHIKLNSELYLPFLTAYATVEEYCSHEVDPMWVEAEQPQIMALTAMTQMPVEIVYFDQSPGEEPVRHIFPHSEEAHIHLIYRPGHYDFLFHSPRHTETPRSS</sequence>
<dbReference type="GO" id="GO:0005634">
    <property type="term" value="C:nucleus"/>
    <property type="evidence" value="ECO:0007669"/>
    <property type="project" value="TreeGrafter"/>
</dbReference>
<evidence type="ECO:0000256" key="3">
    <source>
        <dbReference type="ARBA" id="ARBA00022670"/>
    </source>
</evidence>
<reference evidence="9" key="1">
    <citation type="journal article" date="2015" name="PLoS ONE">
        <title>Comprehensive Evaluation of Toxoplasma gondii VEG and Neospora caninum LIV Genomes with Tachyzoite Stage Transcriptome and Proteome Defines Novel Transcript Features.</title>
        <authorList>
            <person name="Ramaprasad A."/>
            <person name="Mourier T."/>
            <person name="Naeem R."/>
            <person name="Malas T.B."/>
            <person name="Moussa E."/>
            <person name="Panigrahi A."/>
            <person name="Vermont S.J."/>
            <person name="Otto T.D."/>
            <person name="Wastling J."/>
            <person name="Pain A."/>
        </authorList>
    </citation>
    <scope>NUCLEOTIDE SEQUENCE</scope>
    <source>
        <strain evidence="9">Liverpool</strain>
    </source>
</reference>
<feature type="domain" description="OTU" evidence="8">
    <location>
        <begin position="120"/>
        <end position="314"/>
    </location>
</feature>
<evidence type="ECO:0000313" key="9">
    <source>
        <dbReference type="EMBL" id="CEL66845.1"/>
    </source>
</evidence>
<evidence type="ECO:0000256" key="2">
    <source>
        <dbReference type="ARBA" id="ARBA00012759"/>
    </source>
</evidence>
<dbReference type="InterPro" id="IPR038765">
    <property type="entry name" value="Papain-like_cys_pep_sf"/>
</dbReference>
<accession>A0A0F7UDW1</accession>
<proteinExistence type="predicted"/>
<dbReference type="CDD" id="cd22749">
    <property type="entry name" value="Otubain_C65"/>
    <property type="match status" value="1"/>
</dbReference>
<dbReference type="EC" id="3.4.19.12" evidence="2"/>
<dbReference type="InterPro" id="IPR042468">
    <property type="entry name" value="Peptidase_C65_otubain_sub1"/>
</dbReference>
<dbReference type="GO" id="GO:0071108">
    <property type="term" value="P:protein K48-linked deubiquitination"/>
    <property type="evidence" value="ECO:0007669"/>
    <property type="project" value="TreeGrafter"/>
</dbReference>
<dbReference type="PROSITE" id="PS50802">
    <property type="entry name" value="OTU"/>
    <property type="match status" value="1"/>
</dbReference>
<evidence type="ECO:0000256" key="1">
    <source>
        <dbReference type="ARBA" id="ARBA00000707"/>
    </source>
</evidence>
<evidence type="ECO:0000256" key="6">
    <source>
        <dbReference type="ARBA" id="ARBA00022807"/>
    </source>
</evidence>
<comment type="catalytic activity">
    <reaction evidence="1">
        <text>Thiol-dependent hydrolysis of ester, thioester, amide, peptide and isopeptide bonds formed by the C-terminal Gly of ubiquitin (a 76-residue protein attached to proteins as an intracellular targeting signal).</text>
        <dbReference type="EC" id="3.4.19.12"/>
    </reaction>
</comment>
<keyword evidence="6" id="KW-0788">Thiol protease</keyword>
<protein>
    <recommendedName>
        <fullName evidence="2">ubiquitinyl hydrolase 1</fullName>
        <ecNumber evidence="2">3.4.19.12</ecNumber>
    </recommendedName>
</protein>
<dbReference type="InterPro" id="IPR019400">
    <property type="entry name" value="Peptidase_C65_otubain"/>
</dbReference>
<dbReference type="EMBL" id="LN714482">
    <property type="protein sequence ID" value="CEL66845.1"/>
    <property type="molecule type" value="Genomic_DNA"/>
</dbReference>
<dbReference type="GO" id="GO:0006508">
    <property type="term" value="P:proteolysis"/>
    <property type="evidence" value="ECO:0007669"/>
    <property type="project" value="UniProtKB-KW"/>
</dbReference>
<feature type="region of interest" description="Disordered" evidence="7">
    <location>
        <begin position="1"/>
        <end position="43"/>
    </location>
</feature>
<evidence type="ECO:0000259" key="8">
    <source>
        <dbReference type="PROSITE" id="PS50802"/>
    </source>
</evidence>
<dbReference type="PANTHER" id="PTHR12931">
    <property type="entry name" value="UBIQUITIN THIOLESTERASE PROTEIN OTUB"/>
    <property type="match status" value="1"/>
</dbReference>
<keyword evidence="3" id="KW-0645">Protease</keyword>
<evidence type="ECO:0000256" key="7">
    <source>
        <dbReference type="SAM" id="MobiDB-lite"/>
    </source>
</evidence>
<gene>
    <name evidence="9" type="ORF">BN1204_026530</name>
</gene>
<dbReference type="Gene3D" id="1.20.1300.20">
    <property type="entry name" value="Peptidase C65 Otubain, subdomain 2"/>
    <property type="match status" value="1"/>
</dbReference>
<dbReference type="InterPro" id="IPR042467">
    <property type="entry name" value="Peptidase_C65_otubain_sub2"/>
</dbReference>
<dbReference type="PANTHER" id="PTHR12931:SF15">
    <property type="entry name" value="UBIQUITIN THIOESTERASE OTUBAIN-LIKE"/>
    <property type="match status" value="1"/>
</dbReference>
<dbReference type="AlphaFoldDB" id="A0A0F7UDW1"/>
<organism evidence="9">
    <name type="scientific">Neospora caninum (strain Liverpool)</name>
    <dbReference type="NCBI Taxonomy" id="572307"/>
    <lineage>
        <taxon>Eukaryota</taxon>
        <taxon>Sar</taxon>
        <taxon>Alveolata</taxon>
        <taxon>Apicomplexa</taxon>
        <taxon>Conoidasida</taxon>
        <taxon>Coccidia</taxon>
        <taxon>Eucoccidiorida</taxon>
        <taxon>Eimeriorina</taxon>
        <taxon>Sarcocystidae</taxon>
        <taxon>Neospora</taxon>
    </lineage>
</organism>
<dbReference type="Gene3D" id="3.30.200.60">
    <property type="entry name" value="Peptidase C65 Otubain, subdomain 1"/>
    <property type="match status" value="1"/>
</dbReference>
<evidence type="ECO:0000256" key="5">
    <source>
        <dbReference type="ARBA" id="ARBA00022801"/>
    </source>
</evidence>
<feature type="region of interest" description="Disordered" evidence="7">
    <location>
        <begin position="80"/>
        <end position="113"/>
    </location>
</feature>
<dbReference type="GO" id="GO:0043130">
    <property type="term" value="F:ubiquitin binding"/>
    <property type="evidence" value="ECO:0007669"/>
    <property type="project" value="TreeGrafter"/>
</dbReference>
<evidence type="ECO:0000256" key="4">
    <source>
        <dbReference type="ARBA" id="ARBA00022786"/>
    </source>
</evidence>
<dbReference type="InterPro" id="IPR003323">
    <property type="entry name" value="OTU_dom"/>
</dbReference>
<dbReference type="Pfam" id="PF10275">
    <property type="entry name" value="Peptidase_C65"/>
    <property type="match status" value="1"/>
</dbReference>
<keyword evidence="5" id="KW-0378">Hydrolase</keyword>
<name>A0A0F7UDW1_NEOCL</name>
<keyword evidence="4" id="KW-0833">Ubl conjugation pathway</keyword>
<dbReference type="SUPFAM" id="SSF54001">
    <property type="entry name" value="Cysteine proteinases"/>
    <property type="match status" value="1"/>
</dbReference>
<dbReference type="GO" id="GO:0004843">
    <property type="term" value="F:cysteine-type deubiquitinase activity"/>
    <property type="evidence" value="ECO:0007669"/>
    <property type="project" value="UniProtKB-EC"/>
</dbReference>